<dbReference type="RefSeq" id="WP_282546224.1">
    <property type="nucleotide sequence ID" value="NZ_JASCIQ010000044.1"/>
</dbReference>
<protein>
    <submittedName>
        <fullName evidence="1">Uncharacterized protein</fullName>
    </submittedName>
</protein>
<evidence type="ECO:0000313" key="2">
    <source>
        <dbReference type="Proteomes" id="UP001223978"/>
    </source>
</evidence>
<gene>
    <name evidence="1" type="ORF">QIS96_31410</name>
</gene>
<proteinExistence type="predicted"/>
<dbReference type="EMBL" id="JASCIQ010000044">
    <property type="protein sequence ID" value="MDI3408314.1"/>
    <property type="molecule type" value="Genomic_DNA"/>
</dbReference>
<name>A0ABT6SJU2_9ACTN</name>
<evidence type="ECO:0000313" key="1">
    <source>
        <dbReference type="EMBL" id="MDI3408314.1"/>
    </source>
</evidence>
<keyword evidence="2" id="KW-1185">Reference proteome</keyword>
<comment type="caution">
    <text evidence="1">The sequence shown here is derived from an EMBL/GenBank/DDBJ whole genome shotgun (WGS) entry which is preliminary data.</text>
</comment>
<dbReference type="Proteomes" id="UP001223978">
    <property type="component" value="Unassembled WGS sequence"/>
</dbReference>
<organism evidence="1 2">
    <name type="scientific">Streptomyces cavernicola</name>
    <dbReference type="NCBI Taxonomy" id="3043613"/>
    <lineage>
        <taxon>Bacteria</taxon>
        <taxon>Bacillati</taxon>
        <taxon>Actinomycetota</taxon>
        <taxon>Actinomycetes</taxon>
        <taxon>Kitasatosporales</taxon>
        <taxon>Streptomycetaceae</taxon>
        <taxon>Streptomyces</taxon>
    </lineage>
</organism>
<reference evidence="1 2" key="1">
    <citation type="submission" date="2023-05" db="EMBL/GenBank/DDBJ databases">
        <title>Draft genome sequence of Streptomyces sp. B-S-A6 isolated from a cave soil in Thailand.</title>
        <authorList>
            <person name="Chamroensaksri N."/>
            <person name="Muangham S."/>
        </authorList>
    </citation>
    <scope>NUCLEOTIDE SEQUENCE [LARGE SCALE GENOMIC DNA]</scope>
    <source>
        <strain evidence="1 2">B-S-A6</strain>
    </source>
</reference>
<sequence length="54" mass="5742">MLASRLRSARTWLFLAGAGVSVWAYAEAHALGFVGGLTAAWASVRLLKPADTPR</sequence>
<accession>A0ABT6SJU2</accession>